<name>A0A8S3HH92_9BILA</name>
<comment type="caution">
    <text evidence="7">The sequence shown here is derived from an EMBL/GenBank/DDBJ whole genome shotgun (WGS) entry which is preliminary data.</text>
</comment>
<protein>
    <recommendedName>
        <fullName evidence="6">Protein kinase domain-containing protein</fullName>
    </recommendedName>
</protein>
<dbReference type="PANTHER" id="PTHR11584:SF369">
    <property type="entry name" value="MITOGEN-ACTIVATED PROTEIN KINASE KINASE KINASE 19-RELATED"/>
    <property type="match status" value="1"/>
</dbReference>
<dbReference type="PROSITE" id="PS50011">
    <property type="entry name" value="PROTEIN_KINASE_DOM"/>
    <property type="match status" value="1"/>
</dbReference>
<dbReference type="Pfam" id="PF00069">
    <property type="entry name" value="Pkinase"/>
    <property type="match status" value="1"/>
</dbReference>
<dbReference type="AlphaFoldDB" id="A0A8S3HH92"/>
<keyword evidence="1" id="KW-0723">Serine/threonine-protein kinase</keyword>
<dbReference type="EMBL" id="CAJOBI010318940">
    <property type="protein sequence ID" value="CAF5181864.1"/>
    <property type="molecule type" value="Genomic_DNA"/>
</dbReference>
<evidence type="ECO:0000256" key="4">
    <source>
        <dbReference type="ARBA" id="ARBA00022777"/>
    </source>
</evidence>
<evidence type="ECO:0000313" key="7">
    <source>
        <dbReference type="EMBL" id="CAF5181864.1"/>
    </source>
</evidence>
<proteinExistence type="predicted"/>
<dbReference type="InterPro" id="IPR000719">
    <property type="entry name" value="Prot_kinase_dom"/>
</dbReference>
<feature type="domain" description="Protein kinase" evidence="6">
    <location>
        <begin position="1"/>
        <end position="179"/>
    </location>
</feature>
<evidence type="ECO:0000256" key="5">
    <source>
        <dbReference type="ARBA" id="ARBA00022840"/>
    </source>
</evidence>
<reference evidence="7" key="1">
    <citation type="submission" date="2021-02" db="EMBL/GenBank/DDBJ databases">
        <authorList>
            <person name="Nowell W R."/>
        </authorList>
    </citation>
    <scope>NUCLEOTIDE SEQUENCE</scope>
</reference>
<evidence type="ECO:0000313" key="8">
    <source>
        <dbReference type="Proteomes" id="UP000676336"/>
    </source>
</evidence>
<dbReference type="SMART" id="SM00220">
    <property type="entry name" value="S_TKc"/>
    <property type="match status" value="1"/>
</dbReference>
<evidence type="ECO:0000259" key="6">
    <source>
        <dbReference type="PROSITE" id="PS50011"/>
    </source>
</evidence>
<dbReference type="Gene3D" id="1.10.510.10">
    <property type="entry name" value="Transferase(Phosphotransferase) domain 1"/>
    <property type="match status" value="1"/>
</dbReference>
<organism evidence="7 8">
    <name type="scientific">Rotaria magnacalcarata</name>
    <dbReference type="NCBI Taxonomy" id="392030"/>
    <lineage>
        <taxon>Eukaryota</taxon>
        <taxon>Metazoa</taxon>
        <taxon>Spiralia</taxon>
        <taxon>Gnathifera</taxon>
        <taxon>Rotifera</taxon>
        <taxon>Eurotatoria</taxon>
        <taxon>Bdelloidea</taxon>
        <taxon>Philodinida</taxon>
        <taxon>Philodinidae</taxon>
        <taxon>Rotaria</taxon>
    </lineage>
</organism>
<dbReference type="PANTHER" id="PTHR11584">
    <property type="entry name" value="SERINE/THREONINE PROTEIN KINASE"/>
    <property type="match status" value="1"/>
</dbReference>
<sequence>MAGGSVREQILNYGALTEQLTKKYTRQILEGLVYLHENHFVHRDIKCANILRDVSGNIKLSDFGTSRRLIAITNQNQPDSGTIGTAHWTAPEIIRGSIFGRKADIWSLGCTIVEMLTTGPPWQNLQPIAAIFHIATCEKPEYKLPSNVSSLAKEFIDTCLTKDYNQRPTALDLIRHSFLDNPQFPSSSSP</sequence>
<evidence type="ECO:0000256" key="1">
    <source>
        <dbReference type="ARBA" id="ARBA00022527"/>
    </source>
</evidence>
<keyword evidence="3" id="KW-0547">Nucleotide-binding</keyword>
<keyword evidence="2" id="KW-0808">Transferase</keyword>
<dbReference type="GO" id="GO:0004674">
    <property type="term" value="F:protein serine/threonine kinase activity"/>
    <property type="evidence" value="ECO:0007669"/>
    <property type="project" value="UniProtKB-KW"/>
</dbReference>
<dbReference type="SUPFAM" id="SSF56112">
    <property type="entry name" value="Protein kinase-like (PK-like)"/>
    <property type="match status" value="1"/>
</dbReference>
<dbReference type="GO" id="GO:0005524">
    <property type="term" value="F:ATP binding"/>
    <property type="evidence" value="ECO:0007669"/>
    <property type="project" value="UniProtKB-KW"/>
</dbReference>
<keyword evidence="4" id="KW-0418">Kinase</keyword>
<accession>A0A8S3HH92</accession>
<evidence type="ECO:0000256" key="3">
    <source>
        <dbReference type="ARBA" id="ARBA00022741"/>
    </source>
</evidence>
<keyword evidence="5" id="KW-0067">ATP-binding</keyword>
<dbReference type="Proteomes" id="UP000676336">
    <property type="component" value="Unassembled WGS sequence"/>
</dbReference>
<dbReference type="InterPro" id="IPR011009">
    <property type="entry name" value="Kinase-like_dom_sf"/>
</dbReference>
<gene>
    <name evidence="7" type="ORF">SMN809_LOCUS69197</name>
</gene>
<evidence type="ECO:0000256" key="2">
    <source>
        <dbReference type="ARBA" id="ARBA00022679"/>
    </source>
</evidence>